<comment type="caution">
    <text evidence="2">The sequence shown here is derived from an EMBL/GenBank/DDBJ whole genome shotgun (WGS) entry which is preliminary data.</text>
</comment>
<dbReference type="CDD" id="cd04301">
    <property type="entry name" value="NAT_SF"/>
    <property type="match status" value="1"/>
</dbReference>
<protein>
    <submittedName>
        <fullName evidence="2">GNAT family N-acetyltransferase</fullName>
    </submittedName>
</protein>
<name>A0ABW8KR29_9BIFI</name>
<dbReference type="InterPro" id="IPR000182">
    <property type="entry name" value="GNAT_dom"/>
</dbReference>
<dbReference type="Proteomes" id="UP001620273">
    <property type="component" value="Unassembled WGS sequence"/>
</dbReference>
<proteinExistence type="predicted"/>
<keyword evidence="3" id="KW-1185">Reference proteome</keyword>
<dbReference type="InterPro" id="IPR016181">
    <property type="entry name" value="Acyl_CoA_acyltransferase"/>
</dbReference>
<gene>
    <name evidence="2" type="ORF">OCH74_01560</name>
</gene>
<dbReference type="RefSeq" id="WP_404440092.1">
    <property type="nucleotide sequence ID" value="NZ_JAOQBW010000001.1"/>
</dbReference>
<dbReference type="Pfam" id="PF00583">
    <property type="entry name" value="Acetyltransf_1"/>
    <property type="match status" value="1"/>
</dbReference>
<dbReference type="EMBL" id="JAOQBW010000001">
    <property type="protein sequence ID" value="MFK3575562.1"/>
    <property type="molecule type" value="Genomic_DNA"/>
</dbReference>
<reference evidence="2 3" key="1">
    <citation type="submission" date="2022-09" db="EMBL/GenBank/DDBJ databases">
        <title>Genome sequencing of four strains from tibetan pig.</title>
        <authorList>
            <person name="Feng J."/>
        </authorList>
    </citation>
    <scope>NUCLEOTIDE SEQUENCE [LARGE SCALE GENOMIC DNA]</scope>
    <source>
        <strain evidence="2 3">11-1-1</strain>
    </source>
</reference>
<sequence>MVSPAEYQADCLYRVLLPEGMTHPVLYETVKALRDKVAWFEGIVVVPEYRRRGIGLQVKRFVDRWAAQHHADFIISSPSNAAARRLNEETGHKVLEPGVDLVFKLADFDTGEESRVVFPVERGMDPTGVVDAVRQLRVPHGRSLRFGQYPVPAGAGVDLDGREHHVPAWDYGRIGWFEWDARGYRGMVFAPAPGMRVG</sequence>
<organism evidence="2 3">
    <name type="scientific">Bifidobacterium thermacidophilum</name>
    <dbReference type="NCBI Taxonomy" id="246618"/>
    <lineage>
        <taxon>Bacteria</taxon>
        <taxon>Bacillati</taxon>
        <taxon>Actinomycetota</taxon>
        <taxon>Actinomycetes</taxon>
        <taxon>Bifidobacteriales</taxon>
        <taxon>Bifidobacteriaceae</taxon>
        <taxon>Bifidobacterium</taxon>
    </lineage>
</organism>
<dbReference type="SUPFAM" id="SSF55729">
    <property type="entry name" value="Acyl-CoA N-acyltransferases (Nat)"/>
    <property type="match status" value="1"/>
</dbReference>
<dbReference type="Gene3D" id="3.40.630.30">
    <property type="match status" value="1"/>
</dbReference>
<evidence type="ECO:0000313" key="3">
    <source>
        <dbReference type="Proteomes" id="UP001620273"/>
    </source>
</evidence>
<dbReference type="PROSITE" id="PS51186">
    <property type="entry name" value="GNAT"/>
    <property type="match status" value="1"/>
</dbReference>
<accession>A0ABW8KR29</accession>
<evidence type="ECO:0000313" key="2">
    <source>
        <dbReference type="EMBL" id="MFK3575562.1"/>
    </source>
</evidence>
<evidence type="ECO:0000259" key="1">
    <source>
        <dbReference type="PROSITE" id="PS51186"/>
    </source>
</evidence>
<feature type="domain" description="N-acetyltransferase" evidence="1">
    <location>
        <begin position="1"/>
        <end position="125"/>
    </location>
</feature>